<dbReference type="PANTHER" id="PTHR42700:SF1">
    <property type="entry name" value="SULFATE ADENYLYLTRANSFERASE"/>
    <property type="match status" value="1"/>
</dbReference>
<name>A0A077LWX5_9MICO</name>
<evidence type="ECO:0000256" key="5">
    <source>
        <dbReference type="ARBA" id="ARBA00022679"/>
    </source>
</evidence>
<organism evidence="9 10">
    <name type="scientific">Nostocoides japonicum T1-X7</name>
    <dbReference type="NCBI Taxonomy" id="1194083"/>
    <lineage>
        <taxon>Bacteria</taxon>
        <taxon>Bacillati</taxon>
        <taxon>Actinomycetota</taxon>
        <taxon>Actinomycetes</taxon>
        <taxon>Micrococcales</taxon>
        <taxon>Intrasporangiaceae</taxon>
        <taxon>Nostocoides</taxon>
    </lineage>
</organism>
<dbReference type="GO" id="GO:0005524">
    <property type="term" value="F:ATP binding"/>
    <property type="evidence" value="ECO:0007669"/>
    <property type="project" value="UniProtKB-KW"/>
</dbReference>
<evidence type="ECO:0000313" key="10">
    <source>
        <dbReference type="Proteomes" id="UP000035721"/>
    </source>
</evidence>
<comment type="catalytic activity">
    <reaction evidence="1">
        <text>adenosine 5'-phosphosulfate + ATP = 3'-phosphoadenylyl sulfate + ADP + H(+)</text>
        <dbReference type="Rhea" id="RHEA:24152"/>
        <dbReference type="ChEBI" id="CHEBI:15378"/>
        <dbReference type="ChEBI" id="CHEBI:30616"/>
        <dbReference type="ChEBI" id="CHEBI:58243"/>
        <dbReference type="ChEBI" id="CHEBI:58339"/>
        <dbReference type="ChEBI" id="CHEBI:456216"/>
        <dbReference type="EC" id="2.7.1.25"/>
    </reaction>
</comment>
<sequence>MMSAADATRLGSGRSLTTVLGARAIRDLELALLGVLPPEQVLGAAIGSRVSPGLTGLPLEAPVDDVDTLLLVDEEQTPLAALESPLAVEPGLVAGRLVALRRRESGRGRDRALTHDDLAHPWSKIVVLSRPLAAGECLEEHGSDVLLLVPDDRTGTDGIPVLSMLTLADHAAARLGGATVRTIPLSWRDPVSDESLTAALGAAFTAYAEPATITVLRADDGTSAGAGWSRLRSRLDEAGDPIALARELLAPEDVEVVERWRPPRSRRGLVVMFTGLSGSGKSTIARVLVQRISHETARTVSLLDGDVVRQLISSGLGFDRESRLVNLRRIGWIAAEVARHGGIAVCAPIAPYAEIRQELREMAEANGDFLLVHVSTPLEECERRDLKGLYAKARAGLVTEFTGISDPYEVPDDADLSIDTTDVSVEEATQTVLDHLRAGGWLTTGADRAH</sequence>
<dbReference type="SUPFAM" id="SSF52540">
    <property type="entry name" value="P-loop containing nucleoside triphosphate hydrolases"/>
    <property type="match status" value="1"/>
</dbReference>
<dbReference type="InterPro" id="IPR059117">
    <property type="entry name" value="APS_kinase_dom"/>
</dbReference>
<comment type="pathway">
    <text evidence="3">Sulfur metabolism; hydrogen sulfide biosynthesis; sulfite from sulfate: step 2/3.</text>
</comment>
<dbReference type="FunFam" id="3.40.50.300:FF:000802">
    <property type="entry name" value="Sulfate adenylyltransferase"/>
    <property type="match status" value="1"/>
</dbReference>
<dbReference type="InterPro" id="IPR050512">
    <property type="entry name" value="Sulf_AdTrans/APS_kinase"/>
</dbReference>
<dbReference type="GO" id="GO:0019379">
    <property type="term" value="P:sulfate assimilation, phosphoadenylyl sulfate reduction by phosphoadenylyl-sulfate reductase (thioredoxin)"/>
    <property type="evidence" value="ECO:0007669"/>
    <property type="project" value="TreeGrafter"/>
</dbReference>
<dbReference type="InterPro" id="IPR002891">
    <property type="entry name" value="APS"/>
</dbReference>
<gene>
    <name evidence="9" type="ORF">BN12_260014</name>
</gene>
<evidence type="ECO:0000256" key="7">
    <source>
        <dbReference type="ARBA" id="ARBA00022840"/>
    </source>
</evidence>
<comment type="function">
    <text evidence="2">Catalyzes the synthesis of activated sulfate.</text>
</comment>
<evidence type="ECO:0000256" key="3">
    <source>
        <dbReference type="ARBA" id="ARBA00004806"/>
    </source>
</evidence>
<comment type="caution">
    <text evidence="9">The sequence shown here is derived from an EMBL/GenBank/DDBJ whole genome shotgun (WGS) entry which is preliminary data.</text>
</comment>
<keyword evidence="5 9" id="KW-0808">Transferase</keyword>
<reference evidence="9 10" key="1">
    <citation type="journal article" date="2013" name="ISME J.">
        <title>A metabolic model for members of the genus Tetrasphaera involved in enhanced biological phosphorus removal.</title>
        <authorList>
            <person name="Kristiansen R."/>
            <person name="Nguyen H.T.T."/>
            <person name="Saunders A.M."/>
            <person name="Nielsen J.L."/>
            <person name="Wimmer R."/>
            <person name="Le V.Q."/>
            <person name="McIlroy S.J."/>
            <person name="Petrovski S."/>
            <person name="Seviour R.J."/>
            <person name="Calteau A."/>
            <person name="Nielsen K.L."/>
            <person name="Nielsen P.H."/>
        </authorList>
    </citation>
    <scope>NUCLEOTIDE SEQUENCE [LARGE SCALE GENOMIC DNA]</scope>
    <source>
        <strain evidence="9 10">T1-X7</strain>
    </source>
</reference>
<dbReference type="NCBIfam" id="NF003013">
    <property type="entry name" value="PRK03846.1"/>
    <property type="match status" value="1"/>
</dbReference>
<evidence type="ECO:0000259" key="8">
    <source>
        <dbReference type="Pfam" id="PF01583"/>
    </source>
</evidence>
<dbReference type="Pfam" id="PF01583">
    <property type="entry name" value="APS_kinase"/>
    <property type="match status" value="1"/>
</dbReference>
<keyword evidence="9" id="KW-0418">Kinase</keyword>
<keyword evidence="6" id="KW-0547">Nucleotide-binding</keyword>
<dbReference type="NCBIfam" id="TIGR00455">
    <property type="entry name" value="apsK"/>
    <property type="match status" value="1"/>
</dbReference>
<evidence type="ECO:0000256" key="2">
    <source>
        <dbReference type="ARBA" id="ARBA00002632"/>
    </source>
</evidence>
<dbReference type="Proteomes" id="UP000035721">
    <property type="component" value="Unassembled WGS sequence"/>
</dbReference>
<keyword evidence="7" id="KW-0067">ATP-binding</keyword>
<feature type="domain" description="APS kinase" evidence="8">
    <location>
        <begin position="267"/>
        <end position="419"/>
    </location>
</feature>
<dbReference type="EC" id="2.7.1.25" evidence="4"/>
<dbReference type="GO" id="GO:0005737">
    <property type="term" value="C:cytoplasm"/>
    <property type="evidence" value="ECO:0007669"/>
    <property type="project" value="TreeGrafter"/>
</dbReference>
<dbReference type="Gene3D" id="3.40.50.300">
    <property type="entry name" value="P-loop containing nucleotide triphosphate hydrolases"/>
    <property type="match status" value="1"/>
</dbReference>
<dbReference type="GO" id="GO:0004781">
    <property type="term" value="F:sulfate adenylyltransferase (ATP) activity"/>
    <property type="evidence" value="ECO:0007669"/>
    <property type="project" value="TreeGrafter"/>
</dbReference>
<dbReference type="InterPro" id="IPR027417">
    <property type="entry name" value="P-loop_NTPase"/>
</dbReference>
<proteinExistence type="predicted"/>
<dbReference type="STRING" id="1194083.BN12_260014"/>
<dbReference type="OrthoDB" id="9804504at2"/>
<dbReference type="CDD" id="cd02027">
    <property type="entry name" value="APSK"/>
    <property type="match status" value="1"/>
</dbReference>
<keyword evidence="10" id="KW-1185">Reference proteome</keyword>
<accession>A0A077LWX5</accession>
<dbReference type="PANTHER" id="PTHR42700">
    <property type="entry name" value="SULFATE ADENYLYLTRANSFERASE"/>
    <property type="match status" value="1"/>
</dbReference>
<dbReference type="RefSeq" id="WP_053079957.1">
    <property type="nucleotide sequence ID" value="NZ_HF570958.1"/>
</dbReference>
<dbReference type="EMBL" id="CAJB01000179">
    <property type="protein sequence ID" value="CCH78166.1"/>
    <property type="molecule type" value="Genomic_DNA"/>
</dbReference>
<evidence type="ECO:0000256" key="6">
    <source>
        <dbReference type="ARBA" id="ARBA00022741"/>
    </source>
</evidence>
<evidence type="ECO:0000256" key="4">
    <source>
        <dbReference type="ARBA" id="ARBA00012121"/>
    </source>
</evidence>
<dbReference type="GO" id="GO:0010134">
    <property type="term" value="P:sulfate assimilation via adenylyl sulfate reduction"/>
    <property type="evidence" value="ECO:0007669"/>
    <property type="project" value="TreeGrafter"/>
</dbReference>
<dbReference type="GO" id="GO:0004020">
    <property type="term" value="F:adenylylsulfate kinase activity"/>
    <property type="evidence" value="ECO:0007669"/>
    <property type="project" value="UniProtKB-EC"/>
</dbReference>
<evidence type="ECO:0000313" key="9">
    <source>
        <dbReference type="EMBL" id="CCH78166.1"/>
    </source>
</evidence>
<evidence type="ECO:0000256" key="1">
    <source>
        <dbReference type="ARBA" id="ARBA00001823"/>
    </source>
</evidence>
<dbReference type="AlphaFoldDB" id="A0A077LWX5"/>
<protein>
    <recommendedName>
        <fullName evidence="4">adenylyl-sulfate kinase</fullName>
        <ecNumber evidence="4">2.7.1.25</ecNumber>
    </recommendedName>
</protein>